<protein>
    <submittedName>
        <fullName evidence="6">LuxR C-terminal-related transcriptional regulator</fullName>
    </submittedName>
</protein>
<dbReference type="PANTHER" id="PTHR44688:SF16">
    <property type="entry name" value="DNA-BINDING TRANSCRIPTIONAL ACTIVATOR DEVR_DOSR"/>
    <property type="match status" value="1"/>
</dbReference>
<dbReference type="PROSITE" id="PS50043">
    <property type="entry name" value="HTH_LUXR_2"/>
    <property type="match status" value="1"/>
</dbReference>
<sequence>MTEATGPAEDGGAAPRDRHGDSAEKSAGKPFEKSVEASVAVALADAASAARRRGAPAVAARLAQLAAEHAPSDGRVPDVDLRLAAAEDAVAAGDYPLARRIAHQVLAESERPADRVRAWIVVVDSCGQAMAEIADVFPQALQDARDDPELLARLHYRLAWRAWMVSGSAARALDHAARSAVLARQAGDRRTEALALTQQSALEFYLGRPRAERTLTDALAAAQDPRVLFDHNGPVFLKHRRHLLHDRADEARTELRALIYTVRYRGSAESLCQCLSGLAQVEILRGRCARALDLAQQCLRVTEEADLSQGPAWYAVALAEAAGGSTERALAAAERARRHSEDDDDQLFLPRALHAEGHVRLLRGETAAAVEALRRARRLELGQGQGDPAVRRWQGDLVEALVAEGRVEEAAGIVAETRVPAVRLGRRGVLAVLDRCAALVSAARGDPELAAAQLGRALEGLAGLPYPLEEARTRLALGRVRARLGDVGSARGAFTEAARLFGRCGADPWLALVTAELDGLAVPGARGDGRHLAALTPGERRIALLVARGATNRETAEALSVSVKTVEAGLTRIYRKLGLRSRVALTRTFLAPP</sequence>
<dbReference type="RefSeq" id="WP_222963676.1">
    <property type="nucleotide sequence ID" value="NZ_JAINZZ010000021.1"/>
</dbReference>
<dbReference type="InterPro" id="IPR036388">
    <property type="entry name" value="WH-like_DNA-bd_sf"/>
</dbReference>
<dbReference type="Proteomes" id="UP000778578">
    <property type="component" value="Unassembled WGS sequence"/>
</dbReference>
<dbReference type="Gene3D" id="1.25.40.10">
    <property type="entry name" value="Tetratricopeptide repeat domain"/>
    <property type="match status" value="2"/>
</dbReference>
<dbReference type="Pfam" id="PF00196">
    <property type="entry name" value="GerE"/>
    <property type="match status" value="1"/>
</dbReference>
<evidence type="ECO:0000313" key="6">
    <source>
        <dbReference type="EMBL" id="MBY8879539.1"/>
    </source>
</evidence>
<reference evidence="6 7" key="1">
    <citation type="submission" date="2021-08" db="EMBL/GenBank/DDBJ databases">
        <title>WGS of actinomycetes from Thailand.</title>
        <authorList>
            <person name="Thawai C."/>
        </authorList>
    </citation>
    <scope>NUCLEOTIDE SEQUENCE [LARGE SCALE GENOMIC DNA]</scope>
    <source>
        <strain evidence="6 7">PLK6-54</strain>
    </source>
</reference>
<feature type="domain" description="HTH luxR-type" evidence="5">
    <location>
        <begin position="528"/>
        <end position="593"/>
    </location>
</feature>
<evidence type="ECO:0000259" key="5">
    <source>
        <dbReference type="PROSITE" id="PS50043"/>
    </source>
</evidence>
<proteinExistence type="predicted"/>
<dbReference type="InterPro" id="IPR000792">
    <property type="entry name" value="Tscrpt_reg_LuxR_C"/>
</dbReference>
<name>A0ABS7QCN4_9ACTN</name>
<accession>A0ABS7QCN4</accession>
<keyword evidence="2" id="KW-0238">DNA-binding</keyword>
<evidence type="ECO:0000256" key="1">
    <source>
        <dbReference type="ARBA" id="ARBA00023015"/>
    </source>
</evidence>
<dbReference type="InterPro" id="IPR019734">
    <property type="entry name" value="TPR_rpt"/>
</dbReference>
<keyword evidence="3" id="KW-0804">Transcription</keyword>
<dbReference type="SMART" id="SM00421">
    <property type="entry name" value="HTH_LUXR"/>
    <property type="match status" value="1"/>
</dbReference>
<dbReference type="SUPFAM" id="SSF46894">
    <property type="entry name" value="C-terminal effector domain of the bipartite response regulators"/>
    <property type="match status" value="1"/>
</dbReference>
<dbReference type="InterPro" id="IPR011990">
    <property type="entry name" value="TPR-like_helical_dom_sf"/>
</dbReference>
<feature type="compositionally biased region" description="Basic and acidic residues" evidence="4">
    <location>
        <begin position="15"/>
        <end position="33"/>
    </location>
</feature>
<dbReference type="SUPFAM" id="SSF48452">
    <property type="entry name" value="TPR-like"/>
    <property type="match status" value="1"/>
</dbReference>
<dbReference type="Gene3D" id="1.10.10.10">
    <property type="entry name" value="Winged helix-like DNA-binding domain superfamily/Winged helix DNA-binding domain"/>
    <property type="match status" value="1"/>
</dbReference>
<dbReference type="InterPro" id="IPR016032">
    <property type="entry name" value="Sig_transdc_resp-reg_C-effctor"/>
</dbReference>
<keyword evidence="1" id="KW-0805">Transcription regulation</keyword>
<evidence type="ECO:0000313" key="7">
    <source>
        <dbReference type="Proteomes" id="UP000778578"/>
    </source>
</evidence>
<dbReference type="CDD" id="cd06170">
    <property type="entry name" value="LuxR_C_like"/>
    <property type="match status" value="1"/>
</dbReference>
<dbReference type="PANTHER" id="PTHR44688">
    <property type="entry name" value="DNA-BINDING TRANSCRIPTIONAL ACTIVATOR DEVR_DOSR"/>
    <property type="match status" value="1"/>
</dbReference>
<evidence type="ECO:0000256" key="4">
    <source>
        <dbReference type="SAM" id="MobiDB-lite"/>
    </source>
</evidence>
<dbReference type="SMART" id="SM00028">
    <property type="entry name" value="TPR"/>
    <property type="match status" value="4"/>
</dbReference>
<evidence type="ECO:0000256" key="3">
    <source>
        <dbReference type="ARBA" id="ARBA00023163"/>
    </source>
</evidence>
<dbReference type="EMBL" id="JAINZZ010000021">
    <property type="protein sequence ID" value="MBY8879539.1"/>
    <property type="molecule type" value="Genomic_DNA"/>
</dbReference>
<gene>
    <name evidence="6" type="ORF">K7862_18115</name>
</gene>
<organism evidence="6 7">
    <name type="scientific">Actinacidiphila acidipaludis</name>
    <dbReference type="NCBI Taxonomy" id="2873382"/>
    <lineage>
        <taxon>Bacteria</taxon>
        <taxon>Bacillati</taxon>
        <taxon>Actinomycetota</taxon>
        <taxon>Actinomycetes</taxon>
        <taxon>Kitasatosporales</taxon>
        <taxon>Streptomycetaceae</taxon>
        <taxon>Actinacidiphila</taxon>
    </lineage>
</organism>
<keyword evidence="7" id="KW-1185">Reference proteome</keyword>
<comment type="caution">
    <text evidence="6">The sequence shown here is derived from an EMBL/GenBank/DDBJ whole genome shotgun (WGS) entry which is preliminary data.</text>
</comment>
<feature type="region of interest" description="Disordered" evidence="4">
    <location>
        <begin position="1"/>
        <end position="33"/>
    </location>
</feature>
<dbReference type="PRINTS" id="PR00038">
    <property type="entry name" value="HTHLUXR"/>
</dbReference>
<evidence type="ECO:0000256" key="2">
    <source>
        <dbReference type="ARBA" id="ARBA00023125"/>
    </source>
</evidence>